<name>A0A504JEM2_9FLAO</name>
<keyword evidence="1" id="KW-1133">Transmembrane helix</keyword>
<dbReference type="SUPFAM" id="SSF47090">
    <property type="entry name" value="PGBD-like"/>
    <property type="match status" value="1"/>
</dbReference>
<dbReference type="RefSeq" id="WP_140591342.1">
    <property type="nucleotide sequence ID" value="NZ_VFWZ01000002.1"/>
</dbReference>
<evidence type="ECO:0008006" key="4">
    <source>
        <dbReference type="Google" id="ProtNLM"/>
    </source>
</evidence>
<keyword evidence="1" id="KW-0472">Membrane</keyword>
<proteinExistence type="predicted"/>
<dbReference type="Proteomes" id="UP000315540">
    <property type="component" value="Unassembled WGS sequence"/>
</dbReference>
<protein>
    <recommendedName>
        <fullName evidence="4">Peptidoglycan-binding protein</fullName>
    </recommendedName>
</protein>
<evidence type="ECO:0000313" key="3">
    <source>
        <dbReference type="Proteomes" id="UP000315540"/>
    </source>
</evidence>
<dbReference type="EMBL" id="VFWZ01000002">
    <property type="protein sequence ID" value="TPN87122.1"/>
    <property type="molecule type" value="Genomic_DNA"/>
</dbReference>
<sequence>MIRTNDLIIAGVGIGVSILAVYLIKGQKKKPEKETPVLQKRQNVEEIIEPEPITKVTSEANYIKPKQEAKKPWLLTKGSKGKEVERLQIWLLRHHGWKGTITKVFDQQTEELVKKIFKTDGIDRVTYDKHQMGTPIHELIKA</sequence>
<dbReference type="AlphaFoldDB" id="A0A504JEM2"/>
<keyword evidence="3" id="KW-1185">Reference proteome</keyword>
<dbReference type="Gene3D" id="1.10.101.10">
    <property type="entry name" value="PGBD-like superfamily/PGBD"/>
    <property type="match status" value="1"/>
</dbReference>
<keyword evidence="1" id="KW-0812">Transmembrane</keyword>
<gene>
    <name evidence="2" type="ORF">FHK87_05895</name>
</gene>
<dbReference type="InterPro" id="IPR036366">
    <property type="entry name" value="PGBDSf"/>
</dbReference>
<dbReference type="OrthoDB" id="1164974at2"/>
<dbReference type="InterPro" id="IPR036365">
    <property type="entry name" value="PGBD-like_sf"/>
</dbReference>
<accession>A0A504JEM2</accession>
<feature type="transmembrane region" description="Helical" evidence="1">
    <location>
        <begin position="6"/>
        <end position="24"/>
    </location>
</feature>
<evidence type="ECO:0000313" key="2">
    <source>
        <dbReference type="EMBL" id="TPN87122.1"/>
    </source>
</evidence>
<evidence type="ECO:0000256" key="1">
    <source>
        <dbReference type="SAM" id="Phobius"/>
    </source>
</evidence>
<comment type="caution">
    <text evidence="2">The sequence shown here is derived from an EMBL/GenBank/DDBJ whole genome shotgun (WGS) entry which is preliminary data.</text>
</comment>
<organism evidence="2 3">
    <name type="scientific">Aquimarina algicola</name>
    <dbReference type="NCBI Taxonomy" id="2589995"/>
    <lineage>
        <taxon>Bacteria</taxon>
        <taxon>Pseudomonadati</taxon>
        <taxon>Bacteroidota</taxon>
        <taxon>Flavobacteriia</taxon>
        <taxon>Flavobacteriales</taxon>
        <taxon>Flavobacteriaceae</taxon>
        <taxon>Aquimarina</taxon>
    </lineage>
</organism>
<reference evidence="2 3" key="1">
    <citation type="submission" date="2019-06" db="EMBL/GenBank/DDBJ databases">
        <authorList>
            <person name="Meng X."/>
        </authorList>
    </citation>
    <scope>NUCLEOTIDE SEQUENCE [LARGE SCALE GENOMIC DNA]</scope>
    <source>
        <strain evidence="2 3">M625</strain>
    </source>
</reference>